<accession>A0A1C4CIG8</accession>
<gene>
    <name evidence="1" type="ORF">GA0116948_104141</name>
</gene>
<proteinExistence type="predicted"/>
<protein>
    <submittedName>
        <fullName evidence="1">Uncharacterized protein</fullName>
    </submittedName>
</protein>
<evidence type="ECO:0000313" key="1">
    <source>
        <dbReference type="EMBL" id="SCC18879.1"/>
    </source>
</evidence>
<sequence length="101" mass="11561">MLLFFIGWYVTRYFLEALKVLLLKMMGGLFTQKKVASIYCDLLIRGMKHTFLPQIGCYGTRMQAPLKISFVSYYCKGLCLLAMVQHNQYLLAIGAFKGYVG</sequence>
<dbReference type="EMBL" id="FMAR01000004">
    <property type="protein sequence ID" value="SCC18879.1"/>
    <property type="molecule type" value="Genomic_DNA"/>
</dbReference>
<evidence type="ECO:0000313" key="2">
    <source>
        <dbReference type="Proteomes" id="UP000242818"/>
    </source>
</evidence>
<keyword evidence="2" id="KW-1185">Reference proteome</keyword>
<reference evidence="1 2" key="1">
    <citation type="submission" date="2016-08" db="EMBL/GenBank/DDBJ databases">
        <authorList>
            <person name="Seilhamer J.J."/>
        </authorList>
    </citation>
    <scope>NUCLEOTIDE SEQUENCE [LARGE SCALE GENOMIC DNA]</scope>
    <source>
        <strain evidence="1 2">A37T2</strain>
    </source>
</reference>
<dbReference type="AlphaFoldDB" id="A0A1C4CIG8"/>
<name>A0A1C4CIG8_9BACT</name>
<organism evidence="1 2">
    <name type="scientific">Chitinophaga costaii</name>
    <dbReference type="NCBI Taxonomy" id="1335309"/>
    <lineage>
        <taxon>Bacteria</taxon>
        <taxon>Pseudomonadati</taxon>
        <taxon>Bacteroidota</taxon>
        <taxon>Chitinophagia</taxon>
        <taxon>Chitinophagales</taxon>
        <taxon>Chitinophagaceae</taxon>
        <taxon>Chitinophaga</taxon>
    </lineage>
</organism>
<dbReference type="Proteomes" id="UP000242818">
    <property type="component" value="Unassembled WGS sequence"/>
</dbReference>